<keyword evidence="2" id="KW-1185">Reference proteome</keyword>
<accession>A0A2H6K9M0</accession>
<dbReference type="GeneID" id="39873453"/>
<evidence type="ECO:0000313" key="1">
    <source>
        <dbReference type="EMBL" id="GBE59683.1"/>
    </source>
</evidence>
<protein>
    <submittedName>
        <fullName evidence="1">FAD-dependent oxidoreductase, putative</fullName>
    </submittedName>
</protein>
<name>A0A2H6K9M0_9APIC</name>
<dbReference type="VEuPathDB" id="PiroplasmaDB:BOVATA_011760"/>
<sequence>MLRRVAYFEVIHWGRNVIGKGGGVLIGGVQWILSFIEGDVYDVRGDWVFFLCRRDRASIHLAGDWASIHFRRNWGSIHFRRNGTSIHFGGEGTSTLFSGDWRFTLFYGGRFFCSSLFSGSREGALPSHLFVFG</sequence>
<proteinExistence type="predicted"/>
<reference evidence="1 2" key="1">
    <citation type="journal article" date="2017" name="BMC Genomics">
        <title>Whole-genome assembly of Babesia ovata and comparative genomics between closely related pathogens.</title>
        <authorList>
            <person name="Yamagishi J."/>
            <person name="Asada M."/>
            <person name="Hakimi H."/>
            <person name="Tanaka T.Q."/>
            <person name="Sugimoto C."/>
            <person name="Kawazu S."/>
        </authorList>
    </citation>
    <scope>NUCLEOTIDE SEQUENCE [LARGE SCALE GENOMIC DNA]</scope>
    <source>
        <strain evidence="1 2">Miyake</strain>
    </source>
</reference>
<dbReference type="RefSeq" id="XP_028865926.1">
    <property type="nucleotide sequence ID" value="XM_029010093.1"/>
</dbReference>
<comment type="caution">
    <text evidence="1">The sequence shown here is derived from an EMBL/GenBank/DDBJ whole genome shotgun (WGS) entry which is preliminary data.</text>
</comment>
<dbReference type="EMBL" id="BDSA01000001">
    <property type="protein sequence ID" value="GBE59683.1"/>
    <property type="molecule type" value="Genomic_DNA"/>
</dbReference>
<organism evidence="1 2">
    <name type="scientific">Babesia ovata</name>
    <dbReference type="NCBI Taxonomy" id="189622"/>
    <lineage>
        <taxon>Eukaryota</taxon>
        <taxon>Sar</taxon>
        <taxon>Alveolata</taxon>
        <taxon>Apicomplexa</taxon>
        <taxon>Aconoidasida</taxon>
        <taxon>Piroplasmida</taxon>
        <taxon>Babesiidae</taxon>
        <taxon>Babesia</taxon>
    </lineage>
</organism>
<gene>
    <name evidence="1" type="ORF">BOVATA_011760</name>
</gene>
<evidence type="ECO:0000313" key="2">
    <source>
        <dbReference type="Proteomes" id="UP000236319"/>
    </source>
</evidence>
<dbReference type="AlphaFoldDB" id="A0A2H6K9M0"/>
<dbReference type="Proteomes" id="UP000236319">
    <property type="component" value="Unassembled WGS sequence"/>
</dbReference>